<proteinExistence type="predicted"/>
<evidence type="ECO:0000256" key="2">
    <source>
        <dbReference type="SAM" id="Phobius"/>
    </source>
</evidence>
<feature type="compositionally biased region" description="Low complexity" evidence="1">
    <location>
        <begin position="50"/>
        <end position="84"/>
    </location>
</feature>
<accession>A0ABX3HP26</accession>
<evidence type="ECO:0000313" key="3">
    <source>
        <dbReference type="EMBL" id="OMD51895.1"/>
    </source>
</evidence>
<evidence type="ECO:0000256" key="1">
    <source>
        <dbReference type="SAM" id="MobiDB-lite"/>
    </source>
</evidence>
<reference evidence="3 4" key="1">
    <citation type="submission" date="2016-10" db="EMBL/GenBank/DDBJ databases">
        <title>Paenibacillus species isolates.</title>
        <authorList>
            <person name="Beno S.M."/>
        </authorList>
    </citation>
    <scope>NUCLEOTIDE SEQUENCE [LARGE SCALE GENOMIC DNA]</scope>
    <source>
        <strain evidence="3 4">FSL H7-0744</strain>
    </source>
</reference>
<dbReference type="EMBL" id="MPTB01000004">
    <property type="protein sequence ID" value="OMD51895.1"/>
    <property type="molecule type" value="Genomic_DNA"/>
</dbReference>
<sequence length="246" mass="27106">MKKNKPFYNIWWFWVVLIAAGIIGLVTTGNEDKSDDHTASITALATAMVTAKPTTESSPSPATKPTTKSTAEPATAPTPSPSAERTANPTQSTSADQVPLSADEVLAFTANLTGKTFIKDVIVGTDNITVTFFETYQAYKEANPTSGITNEDYIDYFSTGDQINKLLMEETSQLFAQFHGAASIDMVIPYDGKIYSVALTQGEIERFYNVDFSTLASNGMWRENVSKPHFNKRDRQQFVEQFVQVN</sequence>
<keyword evidence="2" id="KW-0472">Membrane</keyword>
<feature type="region of interest" description="Disordered" evidence="1">
    <location>
        <begin position="50"/>
        <end position="97"/>
    </location>
</feature>
<gene>
    <name evidence="3" type="ORF">BSK56_04540</name>
</gene>
<dbReference type="Proteomes" id="UP000187412">
    <property type="component" value="Unassembled WGS sequence"/>
</dbReference>
<protein>
    <submittedName>
        <fullName evidence="3">Uncharacterized protein</fullName>
    </submittedName>
</protein>
<name>A0ABX3HP26_PAEBO</name>
<keyword evidence="4" id="KW-1185">Reference proteome</keyword>
<dbReference type="RefSeq" id="WP_076109520.1">
    <property type="nucleotide sequence ID" value="NZ_MPTB01000004.1"/>
</dbReference>
<feature type="transmembrane region" description="Helical" evidence="2">
    <location>
        <begin position="7"/>
        <end position="26"/>
    </location>
</feature>
<evidence type="ECO:0000313" key="4">
    <source>
        <dbReference type="Proteomes" id="UP000187412"/>
    </source>
</evidence>
<comment type="caution">
    <text evidence="3">The sequence shown here is derived from an EMBL/GenBank/DDBJ whole genome shotgun (WGS) entry which is preliminary data.</text>
</comment>
<organism evidence="3 4">
    <name type="scientific">Paenibacillus borealis</name>
    <dbReference type="NCBI Taxonomy" id="160799"/>
    <lineage>
        <taxon>Bacteria</taxon>
        <taxon>Bacillati</taxon>
        <taxon>Bacillota</taxon>
        <taxon>Bacilli</taxon>
        <taxon>Bacillales</taxon>
        <taxon>Paenibacillaceae</taxon>
        <taxon>Paenibacillus</taxon>
    </lineage>
</organism>
<keyword evidence="2" id="KW-1133">Transmembrane helix</keyword>
<keyword evidence="2" id="KW-0812">Transmembrane</keyword>
<feature type="compositionally biased region" description="Polar residues" evidence="1">
    <location>
        <begin position="85"/>
        <end position="96"/>
    </location>
</feature>